<keyword evidence="4" id="KW-1185">Reference proteome</keyword>
<name>A0ABR9XES5_9SPHI</name>
<dbReference type="PANTHER" id="PTHR46268">
    <property type="entry name" value="STRESS RESPONSE PROTEIN NHAX"/>
    <property type="match status" value="1"/>
</dbReference>
<dbReference type="InterPro" id="IPR006015">
    <property type="entry name" value="Universal_stress_UspA"/>
</dbReference>
<dbReference type="PRINTS" id="PR01438">
    <property type="entry name" value="UNVRSLSTRESS"/>
</dbReference>
<dbReference type="EMBL" id="JADFFM010000001">
    <property type="protein sequence ID" value="MBE9665700.1"/>
    <property type="molecule type" value="Genomic_DNA"/>
</dbReference>
<evidence type="ECO:0000313" key="3">
    <source>
        <dbReference type="EMBL" id="MBE9665700.1"/>
    </source>
</evidence>
<dbReference type="Proteomes" id="UP000632774">
    <property type="component" value="Unassembled WGS sequence"/>
</dbReference>
<dbReference type="SUPFAM" id="SSF52402">
    <property type="entry name" value="Adenine nucleotide alpha hydrolases-like"/>
    <property type="match status" value="2"/>
</dbReference>
<dbReference type="InterPro" id="IPR006016">
    <property type="entry name" value="UspA"/>
</dbReference>
<gene>
    <name evidence="3" type="ORF">IRJ18_04955</name>
</gene>
<dbReference type="CDD" id="cd00293">
    <property type="entry name" value="USP-like"/>
    <property type="match status" value="1"/>
</dbReference>
<dbReference type="PANTHER" id="PTHR46268:SF6">
    <property type="entry name" value="UNIVERSAL STRESS PROTEIN UP12"/>
    <property type="match status" value="1"/>
</dbReference>
<proteinExistence type="inferred from homology"/>
<dbReference type="RefSeq" id="WP_194105091.1">
    <property type="nucleotide sequence ID" value="NZ_JADFFM010000001.1"/>
</dbReference>
<accession>A0ABR9XES5</accession>
<dbReference type="Pfam" id="PF00582">
    <property type="entry name" value="Usp"/>
    <property type="match status" value="1"/>
</dbReference>
<comment type="caution">
    <text evidence="3">The sequence shown here is derived from an EMBL/GenBank/DDBJ whole genome shotgun (WGS) entry which is preliminary data.</text>
</comment>
<protein>
    <submittedName>
        <fullName evidence="3">Universal stress protein</fullName>
    </submittedName>
</protein>
<dbReference type="InterPro" id="IPR014729">
    <property type="entry name" value="Rossmann-like_a/b/a_fold"/>
</dbReference>
<evidence type="ECO:0000259" key="2">
    <source>
        <dbReference type="Pfam" id="PF00582"/>
    </source>
</evidence>
<evidence type="ECO:0000256" key="1">
    <source>
        <dbReference type="ARBA" id="ARBA00008791"/>
    </source>
</evidence>
<organism evidence="3 4">
    <name type="scientific">Mucilaginibacter boryungensis</name>
    <dbReference type="NCBI Taxonomy" id="768480"/>
    <lineage>
        <taxon>Bacteria</taxon>
        <taxon>Pseudomonadati</taxon>
        <taxon>Bacteroidota</taxon>
        <taxon>Sphingobacteriia</taxon>
        <taxon>Sphingobacteriales</taxon>
        <taxon>Sphingobacteriaceae</taxon>
        <taxon>Mucilaginibacter</taxon>
    </lineage>
</organism>
<evidence type="ECO:0000313" key="4">
    <source>
        <dbReference type="Proteomes" id="UP000632774"/>
    </source>
</evidence>
<dbReference type="Gene3D" id="3.40.50.620">
    <property type="entry name" value="HUPs"/>
    <property type="match status" value="2"/>
</dbReference>
<feature type="domain" description="UspA" evidence="2">
    <location>
        <begin position="1"/>
        <end position="144"/>
    </location>
</feature>
<comment type="similarity">
    <text evidence="1">Belongs to the universal stress protein A family.</text>
</comment>
<sequence length="288" mass="31977">MKKILVLTDLSDNAAHAAKTAMNLAAKLNCEVLLYHAMTSIPIVPNYAGGAFVTETVSIFAEESNEKLKLLADELQAGSTMGVQITIKNGEGGLGENVKELIRDNDIELIVMGAPAGGVWDHLLTGSETRAVIRNTDRPVLFIPAERDTKSLLRLVLATDYNETDLCALRYLSKWVADYHCLLDIVHIQVGDDAALWRPEQKQVFEIYLTGLNYAGICCHDLRGNDPLSRLNRFCEDKKVDVLAMVNYHNDFFSKLLGTSQTFKALHHLQLPILVFPANFCDETICPM</sequence>
<reference evidence="3 4" key="1">
    <citation type="submission" date="2020-10" db="EMBL/GenBank/DDBJ databases">
        <title>Mucilaginibacter mali sp. nov., isolated from rhizosphere soil of apple orchard.</title>
        <authorList>
            <person name="Lee J.-S."/>
            <person name="Kim H.S."/>
            <person name="Kim J.-S."/>
        </authorList>
    </citation>
    <scope>NUCLEOTIDE SEQUENCE [LARGE SCALE GENOMIC DNA]</scope>
    <source>
        <strain evidence="3 4">KCTC 23157</strain>
    </source>
</reference>